<protein>
    <recommendedName>
        <fullName evidence="4">CHAT domain-containing protein</fullName>
    </recommendedName>
</protein>
<feature type="region of interest" description="Disordered" evidence="1">
    <location>
        <begin position="146"/>
        <end position="195"/>
    </location>
</feature>
<evidence type="ECO:0000313" key="3">
    <source>
        <dbReference type="Proteomes" id="UP000471521"/>
    </source>
</evidence>
<reference evidence="2 3" key="1">
    <citation type="submission" date="2019-12" db="EMBL/GenBank/DDBJ databases">
        <title>Isolation and characterization of three novel carbon monoxide-oxidizing members of Halobacteria from salione crusts and soils.</title>
        <authorList>
            <person name="Myers M.R."/>
            <person name="King G.M."/>
        </authorList>
    </citation>
    <scope>NUCLEOTIDE SEQUENCE [LARGE SCALE GENOMIC DNA]</scope>
    <source>
        <strain evidence="2 3">PCN9</strain>
    </source>
</reference>
<evidence type="ECO:0008006" key="4">
    <source>
        <dbReference type="Google" id="ProtNLM"/>
    </source>
</evidence>
<comment type="caution">
    <text evidence="2">The sequence shown here is derived from an EMBL/GenBank/DDBJ whole genome shotgun (WGS) entry which is preliminary data.</text>
</comment>
<dbReference type="EMBL" id="WUUU01000286">
    <property type="protein sequence ID" value="MXR22453.1"/>
    <property type="molecule type" value="Genomic_DNA"/>
</dbReference>
<sequence length="485" mass="51706">IEVPPAYGPIFTVAPLAFYLGASVEAGERPRLVAGDAVRTFDGDALAAEVSDTLEHAFALDSVVREAGVYAFRTEQAAALDAAVDLDYEALFELPLAERTAAYLDVPRSATEGLLDWHYTADVAADPANAVVLPSLADELALVRSPPGDAEERTLTPSPDALQGGADGELARSTAGSSPTPLSVAVPEQRETPGQAWITRSLAPGAANPTVGSFRRGFDWPSGTGPLDVHVVHNDSRLEAHEETAYDVHELADTNVRFSESLTTRELRDALTEDVDFLHFVGHVTDAGMLCRDGALDVRTLADTGVSAFFLNGCRSYEQGRALLTAGAVGGIVTVDDVADATAGTVGRTVSMLLDAGFPLYAVLDVLRESGPSAQRYAILGSGTLAFRAAPTSMPVFSEFDSRDQEPATDDVALYCRYYPYGAFGMGSFVRPMHGDGRGFVGAAQARVEHVERDNFAGWLDRLSTPMRVDGDIRHPESLRPADFE</sequence>
<proteinExistence type="predicted"/>
<dbReference type="RefSeq" id="WP_159527775.1">
    <property type="nucleotide sequence ID" value="NZ_WUUU01000286.1"/>
</dbReference>
<dbReference type="Proteomes" id="UP000471521">
    <property type="component" value="Unassembled WGS sequence"/>
</dbReference>
<evidence type="ECO:0000313" key="2">
    <source>
        <dbReference type="EMBL" id="MXR22453.1"/>
    </source>
</evidence>
<dbReference type="AlphaFoldDB" id="A0A6B0SSA1"/>
<gene>
    <name evidence="2" type="ORF">GRX66_18385</name>
</gene>
<evidence type="ECO:0000256" key="1">
    <source>
        <dbReference type="SAM" id="MobiDB-lite"/>
    </source>
</evidence>
<dbReference type="OrthoDB" id="269729at2157"/>
<accession>A0A6B0SSA1</accession>
<keyword evidence="3" id="KW-1185">Reference proteome</keyword>
<organism evidence="2 3">
    <name type="scientific">Halobacterium bonnevillei</name>
    <dbReference type="NCBI Taxonomy" id="2692200"/>
    <lineage>
        <taxon>Archaea</taxon>
        <taxon>Methanobacteriati</taxon>
        <taxon>Methanobacteriota</taxon>
        <taxon>Stenosarchaea group</taxon>
        <taxon>Halobacteria</taxon>
        <taxon>Halobacteriales</taxon>
        <taxon>Halobacteriaceae</taxon>
        <taxon>Halobacterium</taxon>
    </lineage>
</organism>
<feature type="non-terminal residue" evidence="2">
    <location>
        <position position="1"/>
    </location>
</feature>
<name>A0A6B0SSA1_9EURY</name>